<reference evidence="4" key="1">
    <citation type="submission" date="2017-02" db="UniProtKB">
        <authorList>
            <consortium name="WormBaseParasite"/>
        </authorList>
    </citation>
    <scope>IDENTIFICATION</scope>
</reference>
<feature type="compositionally biased region" description="Low complexity" evidence="1">
    <location>
        <begin position="340"/>
        <end position="350"/>
    </location>
</feature>
<dbReference type="Gene3D" id="1.10.10.10">
    <property type="entry name" value="Winged helix-like DNA-binding domain superfamily/Winged helix DNA-binding domain"/>
    <property type="match status" value="1"/>
</dbReference>
<dbReference type="InterPro" id="IPR036388">
    <property type="entry name" value="WH-like_DNA-bd_sf"/>
</dbReference>
<dbReference type="OMA" id="CEHITMA"/>
<organism evidence="4">
    <name type="scientific">Angiostrongylus costaricensis</name>
    <name type="common">Nematode worm</name>
    <dbReference type="NCBI Taxonomy" id="334426"/>
    <lineage>
        <taxon>Eukaryota</taxon>
        <taxon>Metazoa</taxon>
        <taxon>Ecdysozoa</taxon>
        <taxon>Nematoda</taxon>
        <taxon>Chromadorea</taxon>
        <taxon>Rhabditida</taxon>
        <taxon>Rhabditina</taxon>
        <taxon>Rhabditomorpha</taxon>
        <taxon>Strongyloidea</taxon>
        <taxon>Metastrongylidae</taxon>
        <taxon>Angiostrongylus</taxon>
    </lineage>
</organism>
<dbReference type="OrthoDB" id="5870197at2759"/>
<dbReference type="AlphaFoldDB" id="A0A0R3PCB3"/>
<accession>A0A0R3PCB3</accession>
<gene>
    <name evidence="2" type="ORF">ACOC_LOCUS1438</name>
</gene>
<evidence type="ECO:0000313" key="2">
    <source>
        <dbReference type="EMBL" id="VDM53023.1"/>
    </source>
</evidence>
<evidence type="ECO:0000313" key="4">
    <source>
        <dbReference type="WBParaSite" id="ACOC_0000143701-mRNA-1"/>
    </source>
</evidence>
<evidence type="ECO:0000256" key="1">
    <source>
        <dbReference type="SAM" id="MobiDB-lite"/>
    </source>
</evidence>
<feature type="region of interest" description="Disordered" evidence="1">
    <location>
        <begin position="340"/>
        <end position="364"/>
    </location>
</feature>
<proteinExistence type="predicted"/>
<dbReference type="Proteomes" id="UP000267027">
    <property type="component" value="Unassembled WGS sequence"/>
</dbReference>
<protein>
    <submittedName>
        <fullName evidence="4">ETS domain-containing protein</fullName>
    </submittedName>
</protein>
<dbReference type="WBParaSite" id="ACOC_0000143701-mRNA-1">
    <property type="protein sequence ID" value="ACOC_0000143701-mRNA-1"/>
    <property type="gene ID" value="ACOC_0000143701"/>
</dbReference>
<keyword evidence="3" id="KW-1185">Reference proteome</keyword>
<reference evidence="2 3" key="2">
    <citation type="submission" date="2018-11" db="EMBL/GenBank/DDBJ databases">
        <authorList>
            <consortium name="Pathogen Informatics"/>
        </authorList>
    </citation>
    <scope>NUCLEOTIDE SEQUENCE [LARGE SCALE GENOMIC DNA]</scope>
    <source>
        <strain evidence="2 3">Costa Rica</strain>
    </source>
</reference>
<name>A0A0R3PCB3_ANGCS</name>
<sequence>MNRICRKPNCFLSTATNSGNFPIPVGGNNINAIQKGGVQEIDTRSRTRRTSVLGHCQNDDYVPTVLSSDEKVRFLRKCCASPLLRFILHLLSNSRNENLCSWYGGPFGVRIWDTRKFTESYNIAMRTQMNFTNVSRALQACEQITIAGNRLWKRIKQGEYSFFPSYKGHGIPFIPHNAMPRDVPPHFPFERCGAVKMPSSQPVPDYSISHSVVKDNTSISIQYHKESFYRSPPVPPPHTLSNRCAPLKNDTTSPSTQFLISPTPSVPFTPRNLRSHAYSSITSPCLAQILFAVPTPPPSDTSSTSTDPLCFDESLLSQSYSPENTVDLSISAEFSTSIGSTCTETSSESSSPPPAPIHKNDGSVFDDYETNPIKNLFERLSQDIFGNTASVSGFDLSIDETSLLYH</sequence>
<dbReference type="EMBL" id="UYYA01000214">
    <property type="protein sequence ID" value="VDM53023.1"/>
    <property type="molecule type" value="Genomic_DNA"/>
</dbReference>
<evidence type="ECO:0000313" key="3">
    <source>
        <dbReference type="Proteomes" id="UP000267027"/>
    </source>
</evidence>